<dbReference type="InParanoid" id="I7LZQ5"/>
<reference evidence="3" key="1">
    <citation type="journal article" date="2006" name="PLoS Biol.">
        <title>Macronuclear genome sequence of the ciliate Tetrahymena thermophila, a model eukaryote.</title>
        <authorList>
            <person name="Eisen J.A."/>
            <person name="Coyne R.S."/>
            <person name="Wu M."/>
            <person name="Wu D."/>
            <person name="Thiagarajan M."/>
            <person name="Wortman J.R."/>
            <person name="Badger J.H."/>
            <person name="Ren Q."/>
            <person name="Amedeo P."/>
            <person name="Jones K.M."/>
            <person name="Tallon L.J."/>
            <person name="Delcher A.L."/>
            <person name="Salzberg S.L."/>
            <person name="Silva J.C."/>
            <person name="Haas B.J."/>
            <person name="Majoros W.H."/>
            <person name="Farzad M."/>
            <person name="Carlton J.M."/>
            <person name="Smith R.K. Jr."/>
            <person name="Garg J."/>
            <person name="Pearlman R.E."/>
            <person name="Karrer K.M."/>
            <person name="Sun L."/>
            <person name="Manning G."/>
            <person name="Elde N.C."/>
            <person name="Turkewitz A.P."/>
            <person name="Asai D.J."/>
            <person name="Wilkes D.E."/>
            <person name="Wang Y."/>
            <person name="Cai H."/>
            <person name="Collins K."/>
            <person name="Stewart B.A."/>
            <person name="Lee S.R."/>
            <person name="Wilamowska K."/>
            <person name="Weinberg Z."/>
            <person name="Ruzzo W.L."/>
            <person name="Wloga D."/>
            <person name="Gaertig J."/>
            <person name="Frankel J."/>
            <person name="Tsao C.-C."/>
            <person name="Gorovsky M.A."/>
            <person name="Keeling P.J."/>
            <person name="Waller R.F."/>
            <person name="Patron N.J."/>
            <person name="Cherry J.M."/>
            <person name="Stover N.A."/>
            <person name="Krieger C.J."/>
            <person name="del Toro C."/>
            <person name="Ryder H.F."/>
            <person name="Williamson S.C."/>
            <person name="Barbeau R.A."/>
            <person name="Hamilton E.P."/>
            <person name="Orias E."/>
        </authorList>
    </citation>
    <scope>NUCLEOTIDE SEQUENCE [LARGE SCALE GENOMIC DNA]</scope>
    <source>
        <strain evidence="3">SB210</strain>
    </source>
</reference>
<gene>
    <name evidence="2" type="ORF">TTHERM_00648890</name>
</gene>
<organism evidence="2 3">
    <name type="scientific">Tetrahymena thermophila (strain SB210)</name>
    <dbReference type="NCBI Taxonomy" id="312017"/>
    <lineage>
        <taxon>Eukaryota</taxon>
        <taxon>Sar</taxon>
        <taxon>Alveolata</taxon>
        <taxon>Ciliophora</taxon>
        <taxon>Intramacronucleata</taxon>
        <taxon>Oligohymenophorea</taxon>
        <taxon>Hymenostomatida</taxon>
        <taxon>Tetrahymenina</taxon>
        <taxon>Tetrahymenidae</taxon>
        <taxon>Tetrahymena</taxon>
    </lineage>
</organism>
<protein>
    <submittedName>
        <fullName evidence="2">Immobilization antigen</fullName>
    </submittedName>
</protein>
<dbReference type="AlphaFoldDB" id="I7LZQ5"/>
<sequence>MNKSIQLMIILQIVNIFAVTPGCAITCIPTSYDTQANCMSCEPDPSVEKLFAGPSPVNCSVIDCSAKFHQLNGYVCQSCKGLNLSAFYDPITNDCVIQCPDNSIDDKYNCLRIAKPGANINCGSTDGAQGSCTGCGSSSSIQNFFTWISGIICRFNDCSIAPSSYNGYVCKSCFQVEGAHATFAAGTYYNPFTNSCISQCPIGTYPDKSYTCQQMVNSGDLVSCGTVGIPQGTCNRCGSTQAIQNLFQWDSNSNCKIIDCSIVPPFYNGNVCKSCYKAANAASAFKIGPYFNPITNSCVAQCPSFTFSDNDNICQNYPTNPVLGKNVACGTEYIQGGENANCNKCGDIQTIQSLFIYDLKTLGVNCYYADCRTIHSTLNGWICNSCDGVPGSNIPPGIYFNGTTCTYTCNRGVANSKSGYICQNSINLSGHKLNFVQVLLFLCLLF</sequence>
<evidence type="ECO:0000256" key="1">
    <source>
        <dbReference type="SAM" id="SignalP"/>
    </source>
</evidence>
<keyword evidence="1" id="KW-0732">Signal</keyword>
<dbReference type="RefSeq" id="XP_001032283.1">
    <property type="nucleotide sequence ID" value="XM_001032283.1"/>
</dbReference>
<dbReference type="Proteomes" id="UP000009168">
    <property type="component" value="Unassembled WGS sequence"/>
</dbReference>
<evidence type="ECO:0000313" key="2">
    <source>
        <dbReference type="EMBL" id="EAR84620.1"/>
    </source>
</evidence>
<dbReference type="EMBL" id="GG662698">
    <property type="protein sequence ID" value="EAR84620.1"/>
    <property type="molecule type" value="Genomic_DNA"/>
</dbReference>
<dbReference type="KEGG" id="tet:TTHERM_00648890"/>
<evidence type="ECO:0000313" key="3">
    <source>
        <dbReference type="Proteomes" id="UP000009168"/>
    </source>
</evidence>
<keyword evidence="3" id="KW-1185">Reference proteome</keyword>
<proteinExistence type="predicted"/>
<dbReference type="HOGENOM" id="CLU_029317_0_0_1"/>
<dbReference type="GeneID" id="7840222"/>
<feature type="chain" id="PRO_5003712266" evidence="1">
    <location>
        <begin position="25"/>
        <end position="446"/>
    </location>
</feature>
<feature type="signal peptide" evidence="1">
    <location>
        <begin position="1"/>
        <end position="24"/>
    </location>
</feature>
<accession>I7LZQ5</accession>
<name>I7LZQ5_TETTS</name>